<sequence>MGVVDQRLLGHNPSVEVITSIRLFSELALACLREKKGERPSMKAVVQELQRIIKIVDKEEVFSEVEIMQSKTLIMSCGRIQKLK</sequence>
<proteinExistence type="predicted"/>
<dbReference type="AlphaFoldDB" id="A0A438EK58"/>
<accession>A0A438EK58</accession>
<evidence type="ECO:0000313" key="2">
    <source>
        <dbReference type="Proteomes" id="UP000288805"/>
    </source>
</evidence>
<comment type="caution">
    <text evidence="1">The sequence shown here is derived from an EMBL/GenBank/DDBJ whole genome shotgun (WGS) entry which is preliminary data.</text>
</comment>
<evidence type="ECO:0000313" key="1">
    <source>
        <dbReference type="EMBL" id="RVW48038.1"/>
    </source>
</evidence>
<reference evidence="1 2" key="1">
    <citation type="journal article" date="2018" name="PLoS Genet.">
        <title>Population sequencing reveals clonal diversity and ancestral inbreeding in the grapevine cultivar Chardonnay.</title>
        <authorList>
            <person name="Roach M.J."/>
            <person name="Johnson D.L."/>
            <person name="Bohlmann J."/>
            <person name="van Vuuren H.J."/>
            <person name="Jones S.J."/>
            <person name="Pretorius I.S."/>
            <person name="Schmidt S.A."/>
            <person name="Borneman A.R."/>
        </authorList>
    </citation>
    <scope>NUCLEOTIDE SEQUENCE [LARGE SCALE GENOMIC DNA]</scope>
    <source>
        <strain evidence="2">cv. Chardonnay</strain>
        <tissue evidence="1">Leaf</tissue>
    </source>
</reference>
<dbReference type="EMBL" id="QGNW01001258">
    <property type="protein sequence ID" value="RVW48038.1"/>
    <property type="molecule type" value="Genomic_DNA"/>
</dbReference>
<protein>
    <submittedName>
        <fullName evidence="1">Uncharacterized protein</fullName>
    </submittedName>
</protein>
<gene>
    <name evidence="1" type="ORF">CK203_109345</name>
</gene>
<dbReference type="Gene3D" id="1.10.510.10">
    <property type="entry name" value="Transferase(Phosphotransferase) domain 1"/>
    <property type="match status" value="1"/>
</dbReference>
<dbReference type="Proteomes" id="UP000288805">
    <property type="component" value="Unassembled WGS sequence"/>
</dbReference>
<organism evidence="1 2">
    <name type="scientific">Vitis vinifera</name>
    <name type="common">Grape</name>
    <dbReference type="NCBI Taxonomy" id="29760"/>
    <lineage>
        <taxon>Eukaryota</taxon>
        <taxon>Viridiplantae</taxon>
        <taxon>Streptophyta</taxon>
        <taxon>Embryophyta</taxon>
        <taxon>Tracheophyta</taxon>
        <taxon>Spermatophyta</taxon>
        <taxon>Magnoliopsida</taxon>
        <taxon>eudicotyledons</taxon>
        <taxon>Gunneridae</taxon>
        <taxon>Pentapetalae</taxon>
        <taxon>rosids</taxon>
        <taxon>Vitales</taxon>
        <taxon>Vitaceae</taxon>
        <taxon>Viteae</taxon>
        <taxon>Vitis</taxon>
    </lineage>
</organism>
<name>A0A438EK58_VITVI</name>